<dbReference type="Pfam" id="PF00905">
    <property type="entry name" value="Transpeptidase"/>
    <property type="match status" value="1"/>
</dbReference>
<sequence>MKVRCFFVRRDRVKYIFLVFIICFIYLFARVFNLQYKEADELSVIADSQYTQKEWVEELNYKLLDYSGKDLLEYNIKYNAVILPSTFIKNNTESEKEEMLKLLYILKNYDEEYDLTEGKINNISQKLYFPIDKITYEKLKRIKGVKGFYVYSYEEVDRSEGWKIENLITNTRNIVDNSFKKENSLEMFLNNKVKNNKRPSKEFILDMDGNISSKENEKDYLNNKNIMLTLDRDFQDKIREVLNSKYNKYEQIGVVVMESETGNIKAMVQKNDKLPNVNIGAETLNGFFPGSIFKTIILEGILEEGNISLDDKMTCRGLYEGGKDKKNPGHGTLSVEDAFVISCNDVYSQLGNKLGGEKILELIEKQNILSKVLGFEREQSGALEKKELKIEDGSLGITAIGQNIRMTPIQAIGIVNTIVNDGVYIKPRLVEGLVNKNGSIYEKMESSKWQVFSKDTATKMKRAMNRVVNEGTGRSARVEGIEVGGKTGSTERIENGEKYSDGWFIGYFNKDSKYYSTVVFVKGIDKDNESGGSTASPIFSDIVKIK</sequence>
<evidence type="ECO:0000313" key="6">
    <source>
        <dbReference type="Proteomes" id="UP000726170"/>
    </source>
</evidence>
<dbReference type="Proteomes" id="UP000726170">
    <property type="component" value="Unassembled WGS sequence"/>
</dbReference>
<protein>
    <submittedName>
        <fullName evidence="5">Penicillin-binding protein 2</fullName>
    </submittedName>
</protein>
<dbReference type="PANTHER" id="PTHR30627">
    <property type="entry name" value="PEPTIDOGLYCAN D,D-TRANSPEPTIDASE"/>
    <property type="match status" value="1"/>
</dbReference>
<dbReference type="EMBL" id="JAHLQF010000002">
    <property type="protein sequence ID" value="MBU5484951.1"/>
    <property type="molecule type" value="Genomic_DNA"/>
</dbReference>
<dbReference type="PANTHER" id="PTHR30627:SF1">
    <property type="entry name" value="PEPTIDOGLYCAN D,D-TRANSPEPTIDASE FTSI"/>
    <property type="match status" value="1"/>
</dbReference>
<keyword evidence="3" id="KW-1133">Transmembrane helix</keyword>
<proteinExistence type="predicted"/>
<feature type="domain" description="Penicillin-binding protein transpeptidase" evidence="4">
    <location>
        <begin position="253"/>
        <end position="543"/>
    </location>
</feature>
<evidence type="ECO:0000256" key="1">
    <source>
        <dbReference type="ARBA" id="ARBA00004370"/>
    </source>
</evidence>
<keyword evidence="3" id="KW-0812">Transmembrane</keyword>
<evidence type="ECO:0000259" key="4">
    <source>
        <dbReference type="Pfam" id="PF00905"/>
    </source>
</evidence>
<evidence type="ECO:0000256" key="3">
    <source>
        <dbReference type="SAM" id="Phobius"/>
    </source>
</evidence>
<feature type="transmembrane region" description="Helical" evidence="3">
    <location>
        <begin position="12"/>
        <end position="29"/>
    </location>
</feature>
<name>A0ABS6EIB2_9CLOT</name>
<gene>
    <name evidence="5" type="ORF">KQI86_11445</name>
</gene>
<accession>A0ABS6EIB2</accession>
<comment type="caution">
    <text evidence="5">The sequence shown here is derived from an EMBL/GenBank/DDBJ whole genome shotgun (WGS) entry which is preliminary data.</text>
</comment>
<keyword evidence="6" id="KW-1185">Reference proteome</keyword>
<dbReference type="InterPro" id="IPR001460">
    <property type="entry name" value="PCN-bd_Tpept"/>
</dbReference>
<keyword evidence="2 3" id="KW-0472">Membrane</keyword>
<reference evidence="5 6" key="1">
    <citation type="submission" date="2021-06" db="EMBL/GenBank/DDBJ databases">
        <authorList>
            <person name="Sun Q."/>
            <person name="Li D."/>
        </authorList>
    </citation>
    <scope>NUCLEOTIDE SEQUENCE [LARGE SCALE GENOMIC DNA]</scope>
    <source>
        <strain evidence="5 6">MSJ-11</strain>
    </source>
</reference>
<evidence type="ECO:0000313" key="5">
    <source>
        <dbReference type="EMBL" id="MBU5484951.1"/>
    </source>
</evidence>
<comment type="subcellular location">
    <subcellularLocation>
        <location evidence="1">Membrane</location>
    </subcellularLocation>
</comment>
<organism evidence="5 6">
    <name type="scientific">Clostridium mobile</name>
    <dbReference type="NCBI Taxonomy" id="2841512"/>
    <lineage>
        <taxon>Bacteria</taxon>
        <taxon>Bacillati</taxon>
        <taxon>Bacillota</taxon>
        <taxon>Clostridia</taxon>
        <taxon>Eubacteriales</taxon>
        <taxon>Clostridiaceae</taxon>
        <taxon>Clostridium</taxon>
    </lineage>
</organism>
<dbReference type="InterPro" id="IPR050515">
    <property type="entry name" value="Beta-lactam/transpept"/>
</dbReference>
<evidence type="ECO:0000256" key="2">
    <source>
        <dbReference type="ARBA" id="ARBA00023136"/>
    </source>
</evidence>